<name>A0A836GNU3_9TRYP</name>
<comment type="domain">
    <text evidence="8">The DHHC domain is required for palmitoyltransferase activity.</text>
</comment>
<sequence>MSDNRQQQQQRHYKDGSDDAIIVECRCLNLVAHPDPPKGCHEGCMMCCGYCTPAVIALLIASLAIASDVYSLLLIVRNSRDAWRIAVCIFVFILTTSMCALVLWSFHAIVFSSPGFVPQDPWAYPPLYAGPSINSCDGATHVCVQSSQPSSARQPLLPQQPQQQHEGAALPPQASSPSSLAKQSPIALGPSRTHTASYALASASAEGASCPNPLYLRHEAPSPGGASVGETGNGAYAAPINVGNNGALDVGNCRDASDTRVAEASDSSRHSPYPPPSPHEQRVGRTYESAVSFVLSVEQEQHNPIQPTWPNPYTVTALDRGGKLRFCDVCHVYKPDGAHHCRTCRRCVYNFDHHCPFLNNCVGRNNYKLFIIFLLYSGVAAVLAACLMLVTIFVVDRDDIMIKAAWAIVPGLDIVLGFSLLMFYVQHRVLLCKGQSTLENLAAGGNGGFEDCLRSCKRPRLAPEQKAENARRRKEKTERHRRTLLGKESSLLRMYLPLPVRTDNTADETVPASI</sequence>
<accession>A0A836GNU3</accession>
<dbReference type="GO" id="GO:0019706">
    <property type="term" value="F:protein-cysteine S-palmitoyltransferase activity"/>
    <property type="evidence" value="ECO:0007669"/>
    <property type="project" value="UniProtKB-EC"/>
</dbReference>
<protein>
    <recommendedName>
        <fullName evidence="8">Palmitoyltransferase</fullName>
        <ecNumber evidence="8">2.3.1.225</ecNumber>
    </recommendedName>
</protein>
<evidence type="ECO:0000313" key="11">
    <source>
        <dbReference type="EMBL" id="KAG5478561.1"/>
    </source>
</evidence>
<evidence type="ECO:0000256" key="4">
    <source>
        <dbReference type="ARBA" id="ARBA00022989"/>
    </source>
</evidence>
<comment type="similarity">
    <text evidence="7">Belongs to the DHHC palmitoyltransferase family. PFA5 subfamily.</text>
</comment>
<evidence type="ECO:0000256" key="1">
    <source>
        <dbReference type="ARBA" id="ARBA00004141"/>
    </source>
</evidence>
<keyword evidence="4 8" id="KW-1133">Transmembrane helix</keyword>
<comment type="catalytic activity">
    <reaction evidence="8">
        <text>L-cysteinyl-[protein] + hexadecanoyl-CoA = S-hexadecanoyl-L-cysteinyl-[protein] + CoA</text>
        <dbReference type="Rhea" id="RHEA:36683"/>
        <dbReference type="Rhea" id="RHEA-COMP:10131"/>
        <dbReference type="Rhea" id="RHEA-COMP:11032"/>
        <dbReference type="ChEBI" id="CHEBI:29950"/>
        <dbReference type="ChEBI" id="CHEBI:57287"/>
        <dbReference type="ChEBI" id="CHEBI:57379"/>
        <dbReference type="ChEBI" id="CHEBI:74151"/>
        <dbReference type="EC" id="2.3.1.225"/>
    </reaction>
</comment>
<keyword evidence="3 8" id="KW-0812">Transmembrane</keyword>
<keyword evidence="5 8" id="KW-0472">Membrane</keyword>
<keyword evidence="12" id="KW-1185">Reference proteome</keyword>
<feature type="transmembrane region" description="Helical" evidence="8">
    <location>
        <begin position="400"/>
        <end position="425"/>
    </location>
</feature>
<dbReference type="InterPro" id="IPR001594">
    <property type="entry name" value="Palmitoyltrfase_DHHC"/>
</dbReference>
<dbReference type="RefSeq" id="XP_067063222.1">
    <property type="nucleotide sequence ID" value="XM_067206775.1"/>
</dbReference>
<feature type="region of interest" description="Disordered" evidence="9">
    <location>
        <begin position="251"/>
        <end position="282"/>
    </location>
</feature>
<evidence type="ECO:0000256" key="6">
    <source>
        <dbReference type="ARBA" id="ARBA00023315"/>
    </source>
</evidence>
<keyword evidence="6 8" id="KW-0012">Acyltransferase</keyword>
<dbReference type="GeneID" id="92360709"/>
<dbReference type="GO" id="GO:0005783">
    <property type="term" value="C:endoplasmic reticulum"/>
    <property type="evidence" value="ECO:0007669"/>
    <property type="project" value="TreeGrafter"/>
</dbReference>
<evidence type="ECO:0000259" key="10">
    <source>
        <dbReference type="Pfam" id="PF01529"/>
    </source>
</evidence>
<dbReference type="Pfam" id="PF01529">
    <property type="entry name" value="DHHC"/>
    <property type="match status" value="1"/>
</dbReference>
<feature type="transmembrane region" description="Helical" evidence="8">
    <location>
        <begin position="369"/>
        <end position="394"/>
    </location>
</feature>
<dbReference type="PROSITE" id="PS50216">
    <property type="entry name" value="DHHC"/>
    <property type="match status" value="1"/>
</dbReference>
<dbReference type="GO" id="GO:0005794">
    <property type="term" value="C:Golgi apparatus"/>
    <property type="evidence" value="ECO:0007669"/>
    <property type="project" value="TreeGrafter"/>
</dbReference>
<feature type="compositionally biased region" description="Low complexity" evidence="9">
    <location>
        <begin position="151"/>
        <end position="185"/>
    </location>
</feature>
<dbReference type="AlphaFoldDB" id="A0A836GNU3"/>
<dbReference type="PANTHER" id="PTHR22883">
    <property type="entry name" value="ZINC FINGER DHHC DOMAIN CONTAINING PROTEIN"/>
    <property type="match status" value="1"/>
</dbReference>
<evidence type="ECO:0000256" key="5">
    <source>
        <dbReference type="ARBA" id="ARBA00023136"/>
    </source>
</evidence>
<keyword evidence="2 8" id="KW-0808">Transferase</keyword>
<reference evidence="12" key="2">
    <citation type="journal article" date="2021" name="Sci. Data">
        <title>Chromosome-scale genome sequencing, assembly and annotation of six genomes from subfamily Leishmaniinae.</title>
        <authorList>
            <person name="Almutairi H."/>
            <person name="Urbaniak M.D."/>
            <person name="Bates M.D."/>
            <person name="Jariyapan N."/>
            <person name="Kwakye-Nuako G."/>
            <person name="Thomaz Soccol V."/>
            <person name="Al-Salem W.S."/>
            <person name="Dillon R.J."/>
            <person name="Bates P.A."/>
            <person name="Gatherer D."/>
        </authorList>
    </citation>
    <scope>NUCLEOTIDE SEQUENCE [LARGE SCALE GENOMIC DNA]</scope>
</reference>
<dbReference type="EC" id="2.3.1.225" evidence="8"/>
<gene>
    <name evidence="11" type="ORF">LSCM4_04794</name>
</gene>
<evidence type="ECO:0000256" key="8">
    <source>
        <dbReference type="RuleBase" id="RU079119"/>
    </source>
</evidence>
<proteinExistence type="inferred from homology"/>
<evidence type="ECO:0000256" key="2">
    <source>
        <dbReference type="ARBA" id="ARBA00022679"/>
    </source>
</evidence>
<feature type="transmembrane region" description="Helical" evidence="8">
    <location>
        <begin position="55"/>
        <end position="76"/>
    </location>
</feature>
<feature type="region of interest" description="Disordered" evidence="9">
    <location>
        <begin position="151"/>
        <end position="187"/>
    </location>
</feature>
<organism evidence="11 12">
    <name type="scientific">Leishmania orientalis</name>
    <dbReference type="NCBI Taxonomy" id="2249476"/>
    <lineage>
        <taxon>Eukaryota</taxon>
        <taxon>Discoba</taxon>
        <taxon>Euglenozoa</taxon>
        <taxon>Kinetoplastea</taxon>
        <taxon>Metakinetoplastina</taxon>
        <taxon>Trypanosomatida</taxon>
        <taxon>Trypanosomatidae</taxon>
        <taxon>Leishmaniinae</taxon>
        <taxon>Leishmania</taxon>
    </lineage>
</organism>
<comment type="subcellular location">
    <subcellularLocation>
        <location evidence="1">Membrane</location>
        <topology evidence="1">Multi-pass membrane protein</topology>
    </subcellularLocation>
</comment>
<dbReference type="PANTHER" id="PTHR22883:SF23">
    <property type="entry name" value="PALMITOYLTRANSFERASE ZDHHC6"/>
    <property type="match status" value="1"/>
</dbReference>
<evidence type="ECO:0000256" key="3">
    <source>
        <dbReference type="ARBA" id="ARBA00022692"/>
    </source>
</evidence>
<dbReference type="Proteomes" id="UP000674143">
    <property type="component" value="Unassembled WGS sequence"/>
</dbReference>
<dbReference type="InterPro" id="IPR039859">
    <property type="entry name" value="PFA4/ZDH16/20/ERF2-like"/>
</dbReference>
<reference evidence="12" key="1">
    <citation type="journal article" date="2021" name="Microbiol. Resour. Announc.">
        <title>LGAAP: Leishmaniinae Genome Assembly and Annotation Pipeline.</title>
        <authorList>
            <person name="Almutairi H."/>
            <person name="Urbaniak M.D."/>
            <person name="Bates M.D."/>
            <person name="Jariyapan N."/>
            <person name="Kwakye-Nuako G."/>
            <person name="Thomaz-Soccol V."/>
            <person name="Al-Salem W.S."/>
            <person name="Dillon R.J."/>
            <person name="Bates P.A."/>
            <person name="Gatherer D."/>
        </authorList>
    </citation>
    <scope>NUCLEOTIDE SEQUENCE [LARGE SCALE GENOMIC DNA]</scope>
</reference>
<comment type="caution">
    <text evidence="11">The sequence shown here is derived from an EMBL/GenBank/DDBJ whole genome shotgun (WGS) entry which is preliminary data.</text>
</comment>
<dbReference type="EMBL" id="JAFHLR010000023">
    <property type="protein sequence ID" value="KAG5478561.1"/>
    <property type="molecule type" value="Genomic_DNA"/>
</dbReference>
<feature type="transmembrane region" description="Helical" evidence="8">
    <location>
        <begin position="82"/>
        <end position="104"/>
    </location>
</feature>
<dbReference type="GO" id="GO:0016020">
    <property type="term" value="C:membrane"/>
    <property type="evidence" value="ECO:0007669"/>
    <property type="project" value="UniProtKB-SubCell"/>
</dbReference>
<dbReference type="KEGG" id="loi:92360709"/>
<evidence type="ECO:0000313" key="12">
    <source>
        <dbReference type="Proteomes" id="UP000674143"/>
    </source>
</evidence>
<evidence type="ECO:0000256" key="9">
    <source>
        <dbReference type="SAM" id="MobiDB-lite"/>
    </source>
</evidence>
<evidence type="ECO:0000256" key="7">
    <source>
        <dbReference type="ARBA" id="ARBA00038298"/>
    </source>
</evidence>
<feature type="domain" description="Palmitoyltransferase DHHC" evidence="10">
    <location>
        <begin position="323"/>
        <end position="441"/>
    </location>
</feature>
<feature type="compositionally biased region" description="Basic and acidic residues" evidence="9">
    <location>
        <begin position="255"/>
        <end position="269"/>
    </location>
</feature>
<dbReference type="GO" id="GO:0006612">
    <property type="term" value="P:protein targeting to membrane"/>
    <property type="evidence" value="ECO:0007669"/>
    <property type="project" value="TreeGrafter"/>
</dbReference>